<evidence type="ECO:0000313" key="2">
    <source>
        <dbReference type="Proteomes" id="UP000000556"/>
    </source>
</evidence>
<dbReference type="SUPFAM" id="SSF53335">
    <property type="entry name" value="S-adenosyl-L-methionine-dependent methyltransferases"/>
    <property type="match status" value="1"/>
</dbReference>
<dbReference type="PaxDb" id="160488-PP_0912"/>
<dbReference type="HOGENOM" id="CLU_1650682_0_0_6"/>
<accession>Q88PD8</accession>
<keyword evidence="2" id="KW-1185">Reference proteome</keyword>
<name>Q88PD8_PSEPK</name>
<dbReference type="EMBL" id="AE015451">
    <property type="protein sequence ID" value="AAN66537.1"/>
    <property type="molecule type" value="Genomic_DNA"/>
</dbReference>
<dbReference type="KEGG" id="ppu:PP_0912"/>
<dbReference type="BioCyc" id="PPUT160488:G1G01-986-MONOMER"/>
<reference evidence="1 2" key="1">
    <citation type="journal article" date="2002" name="Environ. Microbiol.">
        <title>Complete genome sequence and comparative analysis of the metabolically versatile Pseudomonas putida KT2440.</title>
        <authorList>
            <person name="Nelson K.E."/>
            <person name="Weinel C."/>
            <person name="Paulsen I.T."/>
            <person name="Dodson R.J."/>
            <person name="Hilbert H."/>
            <person name="Martins dos Santos V.A."/>
            <person name="Fouts D.E."/>
            <person name="Gill S.R."/>
            <person name="Pop M."/>
            <person name="Holmes M."/>
            <person name="Brinkac L."/>
            <person name="Beanan M."/>
            <person name="DeBoy R.T."/>
            <person name="Daugherty S."/>
            <person name="Kolonay J."/>
            <person name="Madupu R."/>
            <person name="Nelson W."/>
            <person name="White O."/>
            <person name="Peterson J."/>
            <person name="Khouri H."/>
            <person name="Hance I."/>
            <person name="Chris Lee P."/>
            <person name="Holtzapple E."/>
            <person name="Scanlan D."/>
            <person name="Tran K."/>
            <person name="Moazzez A."/>
            <person name="Utterback T."/>
            <person name="Rizzo M."/>
            <person name="Lee K."/>
            <person name="Kosack D."/>
            <person name="Moestl D."/>
            <person name="Wedler H."/>
            <person name="Lauber J."/>
            <person name="Stjepandic D."/>
            <person name="Hoheisel J."/>
            <person name="Straetz M."/>
            <person name="Heim S."/>
            <person name="Kiewitz C."/>
            <person name="Eisen J.A."/>
            <person name="Timmis K.N."/>
            <person name="Dusterhoft A."/>
            <person name="Tummler B."/>
            <person name="Fraser C.M."/>
        </authorList>
    </citation>
    <scope>NUCLEOTIDE SEQUENCE [LARGE SCALE GENOMIC DNA]</scope>
    <source>
        <strain evidence="2">ATCC 47054 / DSM 6125 / CFBP 8728 / NCIMB 11950 / KT2440</strain>
    </source>
</reference>
<dbReference type="PATRIC" id="fig|160488.4.peg.972"/>
<organism evidence="1 2">
    <name type="scientific">Pseudomonas putida (strain ATCC 47054 / DSM 6125 / CFBP 8728 / NCIMB 11950 / KT2440)</name>
    <dbReference type="NCBI Taxonomy" id="160488"/>
    <lineage>
        <taxon>Bacteria</taxon>
        <taxon>Pseudomonadati</taxon>
        <taxon>Pseudomonadota</taxon>
        <taxon>Gammaproteobacteria</taxon>
        <taxon>Pseudomonadales</taxon>
        <taxon>Pseudomonadaceae</taxon>
        <taxon>Pseudomonas</taxon>
    </lineage>
</organism>
<protein>
    <submittedName>
        <fullName evidence="1">Uncharacterized protein</fullName>
    </submittedName>
</protein>
<dbReference type="STRING" id="160488.PP_0912"/>
<sequence>MPGVFVCCRVKRFPLPGVHADAHPVGLRSNLTGGTVLQILDVWGEGRIVQRMNGEDLITGFNDAYNLNKAGQLISNGPFAGGHIPNLIVVYEYDAPDFPLDDHAVPHVTLMGAPITHRVAEEMCRVVARPGKIYLYDPNETDRRMFEAVAIDHGMQLLGRFHPAELAPPFNEITLLAAYVYRAPTSPLPRPKTEH</sequence>
<evidence type="ECO:0000313" key="1">
    <source>
        <dbReference type="EMBL" id="AAN66537.1"/>
    </source>
</evidence>
<gene>
    <name evidence="1" type="ordered locus">PP_0912</name>
</gene>
<proteinExistence type="predicted"/>
<dbReference type="OrthoDB" id="6443106at2"/>
<reference evidence="1 2" key="2">
    <citation type="journal article" date="2016" name="Environ. Microbiol.">
        <title>The revisited genome of Pseudomonas putida KT2440 enlightens its value as a robust metabolic chassis.</title>
        <authorList>
            <person name="Belda E."/>
            <person name="van Heck R.G."/>
            <person name="Lopez-Sanchez M.J."/>
            <person name="Cruveiller S."/>
            <person name="Barbe V."/>
            <person name="Fraser C."/>
            <person name="Klenk H.P."/>
            <person name="Petersen J."/>
            <person name="Morgat A."/>
            <person name="Nikel P.I."/>
            <person name="Vallenet D."/>
            <person name="Rouy Z."/>
            <person name="Sekowska A."/>
            <person name="Martins Dos Santos V.A."/>
            <person name="de Lorenzo V."/>
            <person name="Danchin A."/>
            <person name="Medigue C."/>
        </authorList>
    </citation>
    <scope>NUCLEOTIDE SEQUENCE [LARGE SCALE GENOMIC DNA]</scope>
    <source>
        <strain evidence="2">ATCC 47054 / DSM 6125 / CFBP 8728 / NCIMB 11950 / KT2440</strain>
    </source>
</reference>
<dbReference type="InterPro" id="IPR029063">
    <property type="entry name" value="SAM-dependent_MTases_sf"/>
</dbReference>
<dbReference type="AlphaFoldDB" id="Q88PD8"/>
<dbReference type="Proteomes" id="UP000000556">
    <property type="component" value="Chromosome"/>
</dbReference>